<sequence length="490" mass="52698">MSSRPVVPGFYPDPTVCRVGDDYYLATSSFEYAPGVPLFRSTDLLSWTQVGNVLDRPSQLTVAGGLAGASRGIYAPTLRHHDGRFWMVTTDVGRIDDGHLLVHAADPAGPWSEPAFTAGAVGIDPDLAWDGPDCYLTWKREDGGGIWQALLDPETGRLLSEPRLLWTGTGLAQTEGPHLLRRGRWWYLVVAEGGTGRGHAVSVARSERPSGPFAGCPANPVLSHRSLDGPVQSTGHGDLVERQDGTWAMLYLGVRPAGSPHRFHVNGRETFLAGVDWVDDWPVVDEDRFDVPAARTSFVDRFAEPELDPRWVSPGRHPGEFAAPGPAGLELAPGRAPVARVAERMLAVRTRDERWTAVVRLARGDAAVVVRIDDAHWAGVERVGDQVLARAVVGDLDQVLDRAVAGTGEVDLLVRAVPATGERRHRGPDRLELGLVVDGRPQVLAGIDGRYVSTEVAGGFTGRVLGVEALRGPAVVRSVTYAAEPADPAS</sequence>
<evidence type="ECO:0000256" key="5">
    <source>
        <dbReference type="PIRSR" id="PIRSR606710-2"/>
    </source>
</evidence>
<evidence type="ECO:0000313" key="8">
    <source>
        <dbReference type="EMBL" id="GEL47928.1"/>
    </source>
</evidence>
<comment type="similarity">
    <text evidence="1 6">Belongs to the glycosyl hydrolase 43 family.</text>
</comment>
<dbReference type="InterPro" id="IPR006710">
    <property type="entry name" value="Glyco_hydro_43"/>
</dbReference>
<dbReference type="Gene3D" id="2.60.120.200">
    <property type="match status" value="1"/>
</dbReference>
<comment type="caution">
    <text evidence="8">The sequence shown here is derived from an EMBL/GenBank/DDBJ whole genome shotgun (WGS) entry which is preliminary data.</text>
</comment>
<dbReference type="InterPro" id="IPR023296">
    <property type="entry name" value="Glyco_hydro_beta-prop_sf"/>
</dbReference>
<dbReference type="Gene3D" id="2.115.10.20">
    <property type="entry name" value="Glycosyl hydrolase domain, family 43"/>
    <property type="match status" value="1"/>
</dbReference>
<feature type="site" description="Important for catalytic activity, responsible for pKa modulation of the active site Glu and correct orientation of both the proton donor and substrate" evidence="5">
    <location>
        <position position="124"/>
    </location>
</feature>
<reference evidence="9 11" key="2">
    <citation type="submission" date="2020-08" db="EMBL/GenBank/DDBJ databases">
        <title>Sequencing the genomes of 1000 actinobacteria strains.</title>
        <authorList>
            <person name="Klenk H.-P."/>
        </authorList>
    </citation>
    <scope>NUCLEOTIDE SEQUENCE [LARGE SCALE GENOMIC DNA]</scope>
    <source>
        <strain evidence="9 11">DSM 9581</strain>
    </source>
</reference>
<dbReference type="RefSeq" id="WP_146839482.1">
    <property type="nucleotide sequence ID" value="NZ_BJVQ01000054.1"/>
</dbReference>
<accession>A0A511FJB2</accession>
<reference evidence="8 10" key="1">
    <citation type="submission" date="2019-07" db="EMBL/GenBank/DDBJ databases">
        <title>Whole genome shotgun sequence of Cellulomonas hominis NBRC 16055.</title>
        <authorList>
            <person name="Hosoyama A."/>
            <person name="Uohara A."/>
            <person name="Ohji S."/>
            <person name="Ichikawa N."/>
        </authorList>
    </citation>
    <scope>NUCLEOTIDE SEQUENCE [LARGE SCALE GENOMIC DNA]</scope>
    <source>
        <strain evidence="8 10">NBRC 16055</strain>
    </source>
</reference>
<dbReference type="EMBL" id="BJVQ01000054">
    <property type="protein sequence ID" value="GEL47928.1"/>
    <property type="molecule type" value="Genomic_DNA"/>
</dbReference>
<dbReference type="InterPro" id="IPR051795">
    <property type="entry name" value="Glycosyl_Hydrlase_43"/>
</dbReference>
<keyword evidence="2 6" id="KW-0378">Hydrolase</keyword>
<proteinExistence type="inferred from homology"/>
<evidence type="ECO:0000256" key="1">
    <source>
        <dbReference type="ARBA" id="ARBA00009865"/>
    </source>
</evidence>
<feature type="active site" description="Proton donor" evidence="4">
    <location>
        <position position="175"/>
    </location>
</feature>
<dbReference type="Pfam" id="PF17851">
    <property type="entry name" value="GH43_C2"/>
    <property type="match status" value="1"/>
</dbReference>
<dbReference type="AlphaFoldDB" id="A0A511FJB2"/>
<organism evidence="8 10">
    <name type="scientific">Cellulomonas hominis</name>
    <dbReference type="NCBI Taxonomy" id="156981"/>
    <lineage>
        <taxon>Bacteria</taxon>
        <taxon>Bacillati</taxon>
        <taxon>Actinomycetota</taxon>
        <taxon>Actinomycetes</taxon>
        <taxon>Micrococcales</taxon>
        <taxon>Cellulomonadaceae</taxon>
        <taxon>Cellulomonas</taxon>
    </lineage>
</organism>
<dbReference type="CDD" id="cd18617">
    <property type="entry name" value="GH43_XynB-like"/>
    <property type="match status" value="1"/>
</dbReference>
<dbReference type="EMBL" id="JACHDN010000001">
    <property type="protein sequence ID" value="MBB5475489.1"/>
    <property type="molecule type" value="Genomic_DNA"/>
</dbReference>
<dbReference type="InterPro" id="IPR013320">
    <property type="entry name" value="ConA-like_dom_sf"/>
</dbReference>
<dbReference type="GO" id="GO:0004553">
    <property type="term" value="F:hydrolase activity, hydrolyzing O-glycosyl compounds"/>
    <property type="evidence" value="ECO:0007669"/>
    <property type="project" value="InterPro"/>
</dbReference>
<evidence type="ECO:0000259" key="7">
    <source>
        <dbReference type="Pfam" id="PF17851"/>
    </source>
</evidence>
<dbReference type="SUPFAM" id="SSF49899">
    <property type="entry name" value="Concanavalin A-like lectins/glucanases"/>
    <property type="match status" value="1"/>
</dbReference>
<dbReference type="Proteomes" id="UP000321723">
    <property type="component" value="Unassembled WGS sequence"/>
</dbReference>
<gene>
    <name evidence="8" type="ORF">CHO01_30440</name>
    <name evidence="9" type="ORF">HNR08_004225</name>
</gene>
<keyword evidence="10" id="KW-1185">Reference proteome</keyword>
<evidence type="ECO:0000313" key="9">
    <source>
        <dbReference type="EMBL" id="MBB5475489.1"/>
    </source>
</evidence>
<dbReference type="OrthoDB" id="9801455at2"/>
<dbReference type="PANTHER" id="PTHR42812:SF12">
    <property type="entry name" value="BETA-XYLOSIDASE-RELATED"/>
    <property type="match status" value="1"/>
</dbReference>
<feature type="active site" description="Proton acceptor" evidence="4">
    <location>
        <position position="13"/>
    </location>
</feature>
<dbReference type="GO" id="GO:0005975">
    <property type="term" value="P:carbohydrate metabolic process"/>
    <property type="evidence" value="ECO:0007669"/>
    <property type="project" value="InterPro"/>
</dbReference>
<dbReference type="InterPro" id="IPR041542">
    <property type="entry name" value="GH43_C2"/>
</dbReference>
<evidence type="ECO:0000313" key="10">
    <source>
        <dbReference type="Proteomes" id="UP000321723"/>
    </source>
</evidence>
<feature type="domain" description="Beta-xylosidase C-terminal Concanavalin A-like" evidence="7">
    <location>
        <begin position="300"/>
        <end position="469"/>
    </location>
</feature>
<evidence type="ECO:0000313" key="11">
    <source>
        <dbReference type="Proteomes" id="UP000564629"/>
    </source>
</evidence>
<name>A0A511FJB2_9CELL</name>
<dbReference type="Pfam" id="PF04616">
    <property type="entry name" value="Glyco_hydro_43"/>
    <property type="match status" value="1"/>
</dbReference>
<dbReference type="PANTHER" id="PTHR42812">
    <property type="entry name" value="BETA-XYLOSIDASE"/>
    <property type="match status" value="1"/>
</dbReference>
<dbReference type="SUPFAM" id="SSF75005">
    <property type="entry name" value="Arabinanase/levansucrase/invertase"/>
    <property type="match status" value="1"/>
</dbReference>
<protein>
    <submittedName>
        <fullName evidence="8">Glycoside hydrolase 43 family protein</fullName>
    </submittedName>
</protein>
<evidence type="ECO:0000256" key="4">
    <source>
        <dbReference type="PIRSR" id="PIRSR606710-1"/>
    </source>
</evidence>
<evidence type="ECO:0000256" key="6">
    <source>
        <dbReference type="RuleBase" id="RU361187"/>
    </source>
</evidence>
<evidence type="ECO:0000256" key="2">
    <source>
        <dbReference type="ARBA" id="ARBA00022801"/>
    </source>
</evidence>
<keyword evidence="3 6" id="KW-0326">Glycosidase</keyword>
<dbReference type="Proteomes" id="UP000564629">
    <property type="component" value="Unassembled WGS sequence"/>
</dbReference>
<evidence type="ECO:0000256" key="3">
    <source>
        <dbReference type="ARBA" id="ARBA00023295"/>
    </source>
</evidence>